<protein>
    <submittedName>
        <fullName evidence="2">Uncharacterized protein</fullName>
    </submittedName>
</protein>
<evidence type="ECO:0000256" key="1">
    <source>
        <dbReference type="SAM" id="MobiDB-lite"/>
    </source>
</evidence>
<feature type="region of interest" description="Disordered" evidence="1">
    <location>
        <begin position="51"/>
        <end position="104"/>
    </location>
</feature>
<evidence type="ECO:0000313" key="3">
    <source>
        <dbReference type="Proteomes" id="UP001220324"/>
    </source>
</evidence>
<feature type="compositionally biased region" description="Basic and acidic residues" evidence="1">
    <location>
        <begin position="188"/>
        <end position="201"/>
    </location>
</feature>
<gene>
    <name evidence="2" type="ORF">N7494_013233</name>
</gene>
<accession>A0AAD6CH92</accession>
<dbReference type="Proteomes" id="UP001220324">
    <property type="component" value="Unassembled WGS sequence"/>
</dbReference>
<reference evidence="2 3" key="1">
    <citation type="journal article" date="2023" name="IMA Fungus">
        <title>Comparative genomic study of the Penicillium genus elucidates a diverse pangenome and 15 lateral gene transfer events.</title>
        <authorList>
            <person name="Petersen C."/>
            <person name="Sorensen T."/>
            <person name="Nielsen M.R."/>
            <person name="Sondergaard T.E."/>
            <person name="Sorensen J.L."/>
            <person name="Fitzpatrick D.A."/>
            <person name="Frisvad J.C."/>
            <person name="Nielsen K.L."/>
        </authorList>
    </citation>
    <scope>NUCLEOTIDE SEQUENCE [LARGE SCALE GENOMIC DNA]</scope>
    <source>
        <strain evidence="2 3">IBT 35679</strain>
    </source>
</reference>
<dbReference type="EMBL" id="JAQIZZ010000011">
    <property type="protein sequence ID" value="KAJ5522919.1"/>
    <property type="molecule type" value="Genomic_DNA"/>
</dbReference>
<feature type="compositionally biased region" description="Polar residues" evidence="1">
    <location>
        <begin position="59"/>
        <end position="71"/>
    </location>
</feature>
<name>A0AAD6CH92_9EURO</name>
<feature type="region of interest" description="Disordered" evidence="1">
    <location>
        <begin position="173"/>
        <end position="205"/>
    </location>
</feature>
<comment type="caution">
    <text evidence="2">The sequence shown here is derived from an EMBL/GenBank/DDBJ whole genome shotgun (WGS) entry which is preliminary data.</text>
</comment>
<sequence length="550" mass="62012">MAFHVGYQSKSQEEKELKQRVHHLLTPHLLTPHPLNLQGFKHRCTSVKAERTVRGSVPMTPTSHPAGSRNNFEWKPLPQVPKKDAPRSQTTVSKTPPTSPVLETPRRTTFVPRRQAPAPPSIIPYSEQYPDQVFGRGQGQDGLGGGQRWFQVLRSNGSLSNFKILRDKLRSIGEDMPDGPESASQLRAEPELGTRKPDSPMRDPVASTEFQSTLGIDHLPENSYRSWGGVYELEAIPPSPVNPLLDTKCLWCMRPSRNGVCTFELIMKSTSSLDDLFNLALTTRHFFNVYKRNELNITKKVVWNKCPPAWEFLEMGYPNTFQKGLHQKRESLPGYLSTVTNAFYMISQLQAFIFLTCDESAGDRNLKCICDTSSKAQALEHALWRICILCFLFGSGGGREKYVYEQAGWLKGMRQPGRQSLPPPPMLPREHRSILSWYARGNTGGLSSEQLNDMAQLWSHLGRFFRPMKGSTGVKSHSINELGDADIIEQWVSSILTMGPSRRIHPQETVESCLNRAGELRSIWESDRVCSPFLWNALALAHPRAPRPKG</sequence>
<evidence type="ECO:0000313" key="2">
    <source>
        <dbReference type="EMBL" id="KAJ5522919.1"/>
    </source>
</evidence>
<keyword evidence="3" id="KW-1185">Reference proteome</keyword>
<proteinExistence type="predicted"/>
<organism evidence="2 3">
    <name type="scientific">Penicillium frequentans</name>
    <dbReference type="NCBI Taxonomy" id="3151616"/>
    <lineage>
        <taxon>Eukaryota</taxon>
        <taxon>Fungi</taxon>
        <taxon>Dikarya</taxon>
        <taxon>Ascomycota</taxon>
        <taxon>Pezizomycotina</taxon>
        <taxon>Eurotiomycetes</taxon>
        <taxon>Eurotiomycetidae</taxon>
        <taxon>Eurotiales</taxon>
        <taxon>Aspergillaceae</taxon>
        <taxon>Penicillium</taxon>
    </lineage>
</organism>
<dbReference type="AlphaFoldDB" id="A0AAD6CH92"/>